<feature type="compositionally biased region" description="Basic residues" evidence="1">
    <location>
        <begin position="14"/>
        <end position="23"/>
    </location>
</feature>
<reference evidence="2 3" key="1">
    <citation type="journal article" date="2021" name="Elife">
        <title>Chloroplast acquisition without the gene transfer in kleptoplastic sea slugs, Plakobranchus ocellatus.</title>
        <authorList>
            <person name="Maeda T."/>
            <person name="Takahashi S."/>
            <person name="Yoshida T."/>
            <person name="Shimamura S."/>
            <person name="Takaki Y."/>
            <person name="Nagai Y."/>
            <person name="Toyoda A."/>
            <person name="Suzuki Y."/>
            <person name="Arimoto A."/>
            <person name="Ishii H."/>
            <person name="Satoh N."/>
            <person name="Nishiyama T."/>
            <person name="Hasebe M."/>
            <person name="Maruyama T."/>
            <person name="Minagawa J."/>
            <person name="Obokata J."/>
            <person name="Shigenobu S."/>
        </authorList>
    </citation>
    <scope>NUCLEOTIDE SEQUENCE [LARGE SCALE GENOMIC DNA]</scope>
</reference>
<feature type="compositionally biased region" description="Basic and acidic residues" evidence="1">
    <location>
        <begin position="110"/>
        <end position="159"/>
    </location>
</feature>
<comment type="caution">
    <text evidence="2">The sequence shown here is derived from an EMBL/GenBank/DDBJ whole genome shotgun (WGS) entry which is preliminary data.</text>
</comment>
<dbReference type="Pfam" id="PF13365">
    <property type="entry name" value="Trypsin_2"/>
    <property type="match status" value="1"/>
</dbReference>
<dbReference type="EMBL" id="BLXT01004654">
    <property type="protein sequence ID" value="GFO16133.1"/>
    <property type="molecule type" value="Genomic_DNA"/>
</dbReference>
<dbReference type="InterPro" id="IPR009003">
    <property type="entry name" value="Peptidase_S1_PA"/>
</dbReference>
<feature type="compositionally biased region" description="Basic and acidic residues" evidence="1">
    <location>
        <begin position="318"/>
        <end position="335"/>
    </location>
</feature>
<feature type="compositionally biased region" description="Basic and acidic residues" evidence="1">
    <location>
        <begin position="176"/>
        <end position="204"/>
    </location>
</feature>
<keyword evidence="3" id="KW-1185">Reference proteome</keyword>
<feature type="region of interest" description="Disordered" evidence="1">
    <location>
        <begin position="310"/>
        <end position="338"/>
    </location>
</feature>
<gene>
    <name evidence="2" type="ORF">PoB_004263800</name>
</gene>
<feature type="region of interest" description="Disordered" evidence="1">
    <location>
        <begin position="1"/>
        <end position="273"/>
    </location>
</feature>
<protein>
    <submittedName>
        <fullName evidence="2">Latent membrane protein 1</fullName>
    </submittedName>
</protein>
<dbReference type="SUPFAM" id="SSF50494">
    <property type="entry name" value="Trypsin-like serine proteases"/>
    <property type="match status" value="1"/>
</dbReference>
<dbReference type="AlphaFoldDB" id="A0AAV4B955"/>
<name>A0AAV4B955_9GAST</name>
<evidence type="ECO:0000313" key="2">
    <source>
        <dbReference type="EMBL" id="GFO16133.1"/>
    </source>
</evidence>
<feature type="compositionally biased region" description="Basic and acidic residues" evidence="1">
    <location>
        <begin position="80"/>
        <end position="94"/>
    </location>
</feature>
<organism evidence="2 3">
    <name type="scientific">Plakobranchus ocellatus</name>
    <dbReference type="NCBI Taxonomy" id="259542"/>
    <lineage>
        <taxon>Eukaryota</taxon>
        <taxon>Metazoa</taxon>
        <taxon>Spiralia</taxon>
        <taxon>Lophotrochozoa</taxon>
        <taxon>Mollusca</taxon>
        <taxon>Gastropoda</taxon>
        <taxon>Heterobranchia</taxon>
        <taxon>Euthyneura</taxon>
        <taxon>Panpulmonata</taxon>
        <taxon>Sacoglossa</taxon>
        <taxon>Placobranchoidea</taxon>
        <taxon>Plakobranchidae</taxon>
        <taxon>Plakobranchus</taxon>
    </lineage>
</organism>
<sequence length="695" mass="77025">MRDTNEVMESNSHMKIKKARSKRFSTSSSMDSELEVPQRAHDEASLAQVGRGYLGHDKSSKSPAQKTVKEVEDPINIGDKSSRSPHKTDNEVKDPINVGDKSSRSPAQKTIKEVEDTINVDDKSSRSPDHKIDQEVKEPISLRDKIIRSPAQKMDKGVKDPTNVGDKSSRSPVPKTKKEVKEPINLRDERTRSPAHKTDKEVKDPTNVGDKSSRSPVPKTKKEVKEPINVGDKSNPINVGDKSSRSPAPNTDKEVREPISLQEKYTSSPAQKMVEEVEDPINVGDKISRNTAQKTDKALLVFHTVDQEKSTAPQSEMAVEKDKIVSPSLDGEKSHSSQLFDTNWKSSVSVVTKSSGKSSGFSEVADRKTESVHLVESTSKGREVLEWTQNSKGFHECEVLRASADAAESAYAWENCTKNSGHDNFIPIAQFSMSCLPKKCQSVAVMNCIINVAKCTARVRVDYTSRERPDDYTFAVARGTNIPHTGSGYVYRTTPGKTQCPCPDCHGKRKSSWWRIYVQTACHVVFNTEEAKATKVDLFFDDEKACEDGRIKTMLGMEVTEKNLIGDRCELVCVTHDLVLVKELQSLMEQSRQSFDALCQEQDKKVKSDLCVAVSHPHGQPKKVTVGNMKGRKRLCGIGRRMFSYSTDTCRGSSGAPIIMPLGAMAIKSPLMAPHSTGTDDQKLNISGEGDIWWL</sequence>
<dbReference type="Proteomes" id="UP000735302">
    <property type="component" value="Unassembled WGS sequence"/>
</dbReference>
<proteinExistence type="predicted"/>
<accession>A0AAV4B955</accession>
<evidence type="ECO:0000313" key="3">
    <source>
        <dbReference type="Proteomes" id="UP000735302"/>
    </source>
</evidence>
<evidence type="ECO:0000256" key="1">
    <source>
        <dbReference type="SAM" id="MobiDB-lite"/>
    </source>
</evidence>